<evidence type="ECO:0000256" key="1">
    <source>
        <dbReference type="SAM" id="MobiDB-lite"/>
    </source>
</evidence>
<gene>
    <name evidence="4" type="ORF">QYF62_16250</name>
</gene>
<dbReference type="InterPro" id="IPR004919">
    <property type="entry name" value="GmrSD_N"/>
</dbReference>
<keyword evidence="4" id="KW-0255">Endonuclease</keyword>
<feature type="region of interest" description="Disordered" evidence="1">
    <location>
        <begin position="424"/>
        <end position="456"/>
    </location>
</feature>
<dbReference type="RefSeq" id="WP_301163121.1">
    <property type="nucleotide sequence ID" value="NZ_JAUHTB010000029.1"/>
</dbReference>
<keyword evidence="4" id="KW-0540">Nuclease</keyword>
<organism evidence="4 5">
    <name type="scientific">Dietzia maris</name>
    <dbReference type="NCBI Taxonomy" id="37915"/>
    <lineage>
        <taxon>Bacteria</taxon>
        <taxon>Bacillati</taxon>
        <taxon>Actinomycetota</taxon>
        <taxon>Actinomycetes</taxon>
        <taxon>Mycobacteriales</taxon>
        <taxon>Dietziaceae</taxon>
        <taxon>Dietzia</taxon>
    </lineage>
</organism>
<proteinExistence type="predicted"/>
<feature type="domain" description="GmrSD restriction endonucleases N-terminal" evidence="2">
    <location>
        <begin position="13"/>
        <end position="215"/>
    </location>
</feature>
<dbReference type="Pfam" id="PF03235">
    <property type="entry name" value="GmrSD_N"/>
    <property type="match status" value="1"/>
</dbReference>
<sequence length="667" mass="74904">MMTSQLTPELLTVKELFKQQGVHYEIPIYQRNYAWGKEQIDQLLDDIWNASTSNVGDYFLGNLIVAPTSRKDGDEITTYEVVDGQQRLTTLYMLLHRLSRESLEAEGLGSRDLEATAQLTYASRRAASQALQNLSDSEEDEGSGILTGYKQLKEGLARLTNAGADLGHFARFLLEKVCVVRAALPEDTDLNRYFEVMNTRGQQLEQVDIVKARLMSYLGSDSSGNPEDAERTERQRGCLAWIWDACADMDRYIQMALTPGDTDLRAAIFGRDWDRLEVATFDALVEARGQQMTASGTRVKPLALAEAITGYARIKDEPATELQETQRFESPIRFPSLLLHALKVMHAHAGDDDEDDGRLDDSKLVRLFDEEFKNAEHRADRVKTFMETLLRCKFVLDNAILKREFVGTHVEDGAWSLKRLARGERSGSGSSKVSPKYPRAFSPTGEESDDQVEAAAGDPTRDVLLLQSLLRVTYTSPRTMHWITRVLRLVDPAMSRQQVGQLVADELRKFIRGKVRESMPTESGPVGFAIERIVYTYLDYLLAQGHGPDSARDSKFEFQFRNSVEHFFPQYANRDNVGWDALAGDDPRLHLFGNLALVSVSANSKFSNELPATKVHKEGIIKQSPKLTLMADAVKANGGVWDGESIEKHHREMVSILSDDLAQLSRC</sequence>
<dbReference type="PANTHER" id="PTHR35149">
    <property type="entry name" value="SLL5132 PROTEIN"/>
    <property type="match status" value="1"/>
</dbReference>
<evidence type="ECO:0000313" key="4">
    <source>
        <dbReference type="EMBL" id="MDN4507593.1"/>
    </source>
</evidence>
<evidence type="ECO:0000259" key="2">
    <source>
        <dbReference type="Pfam" id="PF03235"/>
    </source>
</evidence>
<evidence type="ECO:0000313" key="5">
    <source>
        <dbReference type="Proteomes" id="UP001172702"/>
    </source>
</evidence>
<dbReference type="InterPro" id="IPR011089">
    <property type="entry name" value="GmrSD_C"/>
</dbReference>
<protein>
    <submittedName>
        <fullName evidence="4">DUF262 domain-containing HNH endonuclease family protein</fullName>
    </submittedName>
</protein>
<dbReference type="Proteomes" id="UP001172702">
    <property type="component" value="Unassembled WGS sequence"/>
</dbReference>
<keyword evidence="4" id="KW-0378">Hydrolase</keyword>
<reference evidence="4 5" key="1">
    <citation type="submission" date="2023-07" db="EMBL/GenBank/DDBJ databases">
        <title>Strategy for survival of the halotoleranting strain Dietzia MX2 from the Yakshinskoe mineral salts deposit.</title>
        <authorList>
            <person name="Kharitonova M.A."/>
            <person name="Kupriyanova-Ashina F.G."/>
            <person name="Shakirov T.R."/>
            <person name="Vafina M.S."/>
            <person name="Ilinskaya O.N."/>
        </authorList>
    </citation>
    <scope>NUCLEOTIDE SEQUENCE [LARGE SCALE GENOMIC DNA]</scope>
    <source>
        <strain evidence="4 5">MX2</strain>
    </source>
</reference>
<comment type="caution">
    <text evidence="4">The sequence shown here is derived from an EMBL/GenBank/DDBJ whole genome shotgun (WGS) entry which is preliminary data.</text>
</comment>
<name>A0ABT8H549_9ACTN</name>
<feature type="domain" description="GmrSD restriction endonucleases C-terminal" evidence="3">
    <location>
        <begin position="538"/>
        <end position="655"/>
    </location>
</feature>
<evidence type="ECO:0000259" key="3">
    <source>
        <dbReference type="Pfam" id="PF07510"/>
    </source>
</evidence>
<dbReference type="GO" id="GO:0004519">
    <property type="term" value="F:endonuclease activity"/>
    <property type="evidence" value="ECO:0007669"/>
    <property type="project" value="UniProtKB-KW"/>
</dbReference>
<dbReference type="PANTHER" id="PTHR35149:SF2">
    <property type="entry name" value="DUF262 DOMAIN-CONTAINING PROTEIN"/>
    <property type="match status" value="1"/>
</dbReference>
<dbReference type="EMBL" id="JAUHTB010000029">
    <property type="protein sequence ID" value="MDN4507593.1"/>
    <property type="molecule type" value="Genomic_DNA"/>
</dbReference>
<accession>A0ABT8H549</accession>
<keyword evidence="5" id="KW-1185">Reference proteome</keyword>
<dbReference type="Pfam" id="PF07510">
    <property type="entry name" value="GmrSD_C"/>
    <property type="match status" value="1"/>
</dbReference>